<name>A0ACB7X7Y8_9ERIC</name>
<organism evidence="1 2">
    <name type="scientific">Vaccinium darrowii</name>
    <dbReference type="NCBI Taxonomy" id="229202"/>
    <lineage>
        <taxon>Eukaryota</taxon>
        <taxon>Viridiplantae</taxon>
        <taxon>Streptophyta</taxon>
        <taxon>Embryophyta</taxon>
        <taxon>Tracheophyta</taxon>
        <taxon>Spermatophyta</taxon>
        <taxon>Magnoliopsida</taxon>
        <taxon>eudicotyledons</taxon>
        <taxon>Gunneridae</taxon>
        <taxon>Pentapetalae</taxon>
        <taxon>asterids</taxon>
        <taxon>Ericales</taxon>
        <taxon>Ericaceae</taxon>
        <taxon>Vaccinioideae</taxon>
        <taxon>Vaccinieae</taxon>
        <taxon>Vaccinium</taxon>
    </lineage>
</organism>
<proteinExistence type="predicted"/>
<sequence>MAILQMPYPEGYTPPKFIKFDGKEGNAQEHMVCFIETLGAFSGDTNLRLREFSKSLTNRAYTWCVNLTPYSVASWEDMVSRFYTKFFQTREKIIGLSLVKVTQGPSKDIIDYIKRF</sequence>
<protein>
    <submittedName>
        <fullName evidence="1">Uncharacterized protein</fullName>
    </submittedName>
</protein>
<dbReference type="EMBL" id="CM037156">
    <property type="protein sequence ID" value="KAH7836714.1"/>
    <property type="molecule type" value="Genomic_DNA"/>
</dbReference>
<keyword evidence="2" id="KW-1185">Reference proteome</keyword>
<evidence type="ECO:0000313" key="1">
    <source>
        <dbReference type="EMBL" id="KAH7836714.1"/>
    </source>
</evidence>
<reference evidence="1 2" key="1">
    <citation type="journal article" date="2021" name="Hortic Res">
        <title>High-quality reference genome and annotation aids understanding of berry development for evergreen blueberry (Vaccinium darrowii).</title>
        <authorList>
            <person name="Yu J."/>
            <person name="Hulse-Kemp A.M."/>
            <person name="Babiker E."/>
            <person name="Staton M."/>
        </authorList>
    </citation>
    <scope>NUCLEOTIDE SEQUENCE [LARGE SCALE GENOMIC DNA]</scope>
    <source>
        <strain evidence="2">cv. NJ 8807/NJ 8810</strain>
        <tissue evidence="1">Young leaf</tissue>
    </source>
</reference>
<dbReference type="Proteomes" id="UP000828048">
    <property type="component" value="Chromosome 6"/>
</dbReference>
<evidence type="ECO:0000313" key="2">
    <source>
        <dbReference type="Proteomes" id="UP000828048"/>
    </source>
</evidence>
<accession>A0ACB7X7Y8</accession>
<gene>
    <name evidence="1" type="ORF">Vadar_004662</name>
</gene>
<comment type="caution">
    <text evidence="1">The sequence shown here is derived from an EMBL/GenBank/DDBJ whole genome shotgun (WGS) entry which is preliminary data.</text>
</comment>